<dbReference type="eggNOG" id="ENOG5032Z00">
    <property type="taxonomic scope" value="Bacteria"/>
</dbReference>
<feature type="transmembrane region" description="Helical" evidence="1">
    <location>
        <begin position="7"/>
        <end position="31"/>
    </location>
</feature>
<feature type="transmembrane region" description="Helical" evidence="1">
    <location>
        <begin position="37"/>
        <end position="54"/>
    </location>
</feature>
<dbReference type="AlphaFoldDB" id="E6U1F6"/>
<evidence type="ECO:0000256" key="1">
    <source>
        <dbReference type="SAM" id="Phobius"/>
    </source>
</evidence>
<gene>
    <name evidence="2" type="ordered locus">Bcell_0927</name>
</gene>
<accession>E6U1F6</accession>
<keyword evidence="3" id="KW-1185">Reference proteome</keyword>
<sequence>MRVILELLRIICLFMILGGLAWIVLGNIYAINEGIESYQSIAGLGVYVFLFVLYRNKFQFSDWYKGRGRVKLSKPVTITLVSCSIFMMILPVVFGLV</sequence>
<evidence type="ECO:0000313" key="2">
    <source>
        <dbReference type="EMBL" id="ADU29203.1"/>
    </source>
</evidence>
<dbReference type="KEGG" id="bco:Bcell_0927"/>
<keyword evidence="1" id="KW-0812">Transmembrane</keyword>
<name>E6U1F6_EVAC2</name>
<organism evidence="2 3">
    <name type="scientific">Evansella cellulosilytica (strain ATCC 21833 / DSM 2522 / FERM P-1141 / JCM 9156 / N-4)</name>
    <name type="common">Bacillus cellulosilyticus</name>
    <dbReference type="NCBI Taxonomy" id="649639"/>
    <lineage>
        <taxon>Bacteria</taxon>
        <taxon>Bacillati</taxon>
        <taxon>Bacillota</taxon>
        <taxon>Bacilli</taxon>
        <taxon>Bacillales</taxon>
        <taxon>Bacillaceae</taxon>
        <taxon>Evansella</taxon>
    </lineage>
</organism>
<reference evidence="2 3" key="1">
    <citation type="submission" date="2010-12" db="EMBL/GenBank/DDBJ databases">
        <title>Complete sequence of Bacillus cellulosilyticus DSM 2522.</title>
        <authorList>
            <consortium name="US DOE Joint Genome Institute"/>
            <person name="Lucas S."/>
            <person name="Copeland A."/>
            <person name="Lapidus A."/>
            <person name="Cheng J.-F."/>
            <person name="Bruce D."/>
            <person name="Goodwin L."/>
            <person name="Pitluck S."/>
            <person name="Chertkov O."/>
            <person name="Detter J.C."/>
            <person name="Han C."/>
            <person name="Tapia R."/>
            <person name="Land M."/>
            <person name="Hauser L."/>
            <person name="Jeffries C."/>
            <person name="Kyrpides N."/>
            <person name="Ivanova N."/>
            <person name="Mikhailova N."/>
            <person name="Brumm P."/>
            <person name="Mead D."/>
            <person name="Woyke T."/>
        </authorList>
    </citation>
    <scope>NUCLEOTIDE SEQUENCE [LARGE SCALE GENOMIC DNA]</scope>
    <source>
        <strain evidence="3">ATCC 21833 / DSM 2522 / FERM P-1141 / JCM 9156 / N-4</strain>
    </source>
</reference>
<dbReference type="EMBL" id="CP002394">
    <property type="protein sequence ID" value="ADU29203.1"/>
    <property type="molecule type" value="Genomic_DNA"/>
</dbReference>
<keyword evidence="1" id="KW-1133">Transmembrane helix</keyword>
<feature type="transmembrane region" description="Helical" evidence="1">
    <location>
        <begin position="75"/>
        <end position="96"/>
    </location>
</feature>
<evidence type="ECO:0000313" key="3">
    <source>
        <dbReference type="Proteomes" id="UP000001401"/>
    </source>
</evidence>
<dbReference type="HOGENOM" id="CLU_176911_0_0_9"/>
<dbReference type="Proteomes" id="UP000001401">
    <property type="component" value="Chromosome"/>
</dbReference>
<protein>
    <submittedName>
        <fullName evidence="2">Uncharacterized protein</fullName>
    </submittedName>
</protein>
<keyword evidence="1" id="KW-0472">Membrane</keyword>
<dbReference type="RefSeq" id="WP_013487544.1">
    <property type="nucleotide sequence ID" value="NC_014829.1"/>
</dbReference>
<proteinExistence type="predicted"/>
<dbReference type="OrthoDB" id="2428268at2"/>
<dbReference type="STRING" id="649639.Bcell_0927"/>